<comment type="caution">
    <text evidence="2">The sequence shown here is derived from an EMBL/GenBank/DDBJ whole genome shotgun (WGS) entry which is preliminary data.</text>
</comment>
<dbReference type="EMBL" id="FXTU01000005">
    <property type="protein sequence ID" value="SMP24884.1"/>
    <property type="molecule type" value="Genomic_DNA"/>
</dbReference>
<keyword evidence="3" id="KW-1185">Reference proteome</keyword>
<dbReference type="RefSeq" id="WP_102991151.1">
    <property type="nucleotide sequence ID" value="NZ_FXTU01000005.1"/>
</dbReference>
<gene>
    <name evidence="2" type="ORF">SAMN06265361_1057</name>
</gene>
<dbReference type="Proteomes" id="UP001157946">
    <property type="component" value="Unassembled WGS sequence"/>
</dbReference>
<feature type="transmembrane region" description="Helical" evidence="1">
    <location>
        <begin position="12"/>
        <end position="32"/>
    </location>
</feature>
<reference evidence="2" key="1">
    <citation type="submission" date="2017-05" db="EMBL/GenBank/DDBJ databases">
        <authorList>
            <person name="Varghese N."/>
            <person name="Submissions S."/>
        </authorList>
    </citation>
    <scope>NUCLEOTIDE SEQUENCE</scope>
    <source>
        <strain evidence="2">DSM 45262</strain>
    </source>
</reference>
<keyword evidence="1" id="KW-0812">Transmembrane</keyword>
<evidence type="ECO:0000313" key="2">
    <source>
        <dbReference type="EMBL" id="SMP24884.1"/>
    </source>
</evidence>
<proteinExistence type="predicted"/>
<name>A0AA45WQE6_9BACL</name>
<accession>A0AA45WQE6</accession>
<evidence type="ECO:0000256" key="1">
    <source>
        <dbReference type="SAM" id="Phobius"/>
    </source>
</evidence>
<protein>
    <recommendedName>
        <fullName evidence="4">Holin</fullName>
    </recommendedName>
</protein>
<keyword evidence="1" id="KW-0472">Membrane</keyword>
<keyword evidence="1" id="KW-1133">Transmembrane helix</keyword>
<dbReference type="AlphaFoldDB" id="A0AA45WQE6"/>
<sequence length="65" mass="7270">MQNIMLRLRDPKVWGLLFAFVKLLLGALGLNIAPEQWAVYETVFNSFCGLAVALGIFVYNPKAIN</sequence>
<feature type="transmembrane region" description="Helical" evidence="1">
    <location>
        <begin position="38"/>
        <end position="59"/>
    </location>
</feature>
<organism evidence="2 3">
    <name type="scientific">Laceyella tengchongensis</name>
    <dbReference type="NCBI Taxonomy" id="574699"/>
    <lineage>
        <taxon>Bacteria</taxon>
        <taxon>Bacillati</taxon>
        <taxon>Bacillota</taxon>
        <taxon>Bacilli</taxon>
        <taxon>Bacillales</taxon>
        <taxon>Thermoactinomycetaceae</taxon>
        <taxon>Laceyella</taxon>
    </lineage>
</organism>
<evidence type="ECO:0000313" key="3">
    <source>
        <dbReference type="Proteomes" id="UP001157946"/>
    </source>
</evidence>
<evidence type="ECO:0008006" key="4">
    <source>
        <dbReference type="Google" id="ProtNLM"/>
    </source>
</evidence>